<keyword evidence="2" id="KW-1185">Reference proteome</keyword>
<dbReference type="RefSeq" id="WP_128418100.1">
    <property type="nucleotide sequence ID" value="NZ_MDEJ01000144.1"/>
</dbReference>
<accession>A0A2S7EFM9</accession>
<reference evidence="2" key="1">
    <citation type="submission" date="2016-08" db="EMBL/GenBank/DDBJ databases">
        <authorList>
            <person name="Merda D."/>
            <person name="Briand M."/>
            <person name="Taghouti G."/>
            <person name="Carrere S."/>
            <person name="Gouzy J."/>
            <person name="Portier P."/>
            <person name="Jacques M.-A."/>
            <person name="Fischer-Le Saux M."/>
        </authorList>
    </citation>
    <scope>NUCLEOTIDE SEQUENCE [LARGE SCALE GENOMIC DNA]</scope>
    <source>
        <strain evidence="2">CFBP1817</strain>
    </source>
</reference>
<dbReference type="Proteomes" id="UP000239939">
    <property type="component" value="Unassembled WGS sequence"/>
</dbReference>
<gene>
    <name evidence="1" type="ORF">XpopCFBP1817_17305</name>
</gene>
<dbReference type="EMBL" id="MDEJ01000144">
    <property type="protein sequence ID" value="PPU88991.1"/>
    <property type="molecule type" value="Genomic_DNA"/>
</dbReference>
<organism evidence="1 2">
    <name type="scientific">Xanthomonas populi</name>
    <dbReference type="NCBI Taxonomy" id="53414"/>
    <lineage>
        <taxon>Bacteria</taxon>
        <taxon>Pseudomonadati</taxon>
        <taxon>Pseudomonadota</taxon>
        <taxon>Gammaproteobacteria</taxon>
        <taxon>Lysobacterales</taxon>
        <taxon>Lysobacteraceae</taxon>
        <taxon>Xanthomonas</taxon>
    </lineage>
</organism>
<evidence type="ECO:0000313" key="2">
    <source>
        <dbReference type="Proteomes" id="UP000239939"/>
    </source>
</evidence>
<evidence type="ECO:0000313" key="1">
    <source>
        <dbReference type="EMBL" id="PPU88991.1"/>
    </source>
</evidence>
<sequence>MDQETQIDPLTGIRSLVALLVVYEHLGEQGFFSSTATYCGACCSPMYLLNVPVIDLALSLLGNRAPQLPVLLAILSASWLTYRLLEVPANTLLRRLGRRLLRQPAAALAVHPPAIAATPTPAGDHPC</sequence>
<proteinExistence type="predicted"/>
<dbReference type="AlphaFoldDB" id="A0A2S7EFM9"/>
<name>A0A2S7EFM9_9XANT</name>
<protein>
    <submittedName>
        <fullName evidence="1">Uncharacterized protein</fullName>
    </submittedName>
</protein>
<comment type="caution">
    <text evidence="1">The sequence shown here is derived from an EMBL/GenBank/DDBJ whole genome shotgun (WGS) entry which is preliminary data.</text>
</comment>